<dbReference type="PROSITE" id="PS52035">
    <property type="entry name" value="PEPTIDASE_M14"/>
    <property type="match status" value="1"/>
</dbReference>
<dbReference type="GO" id="GO:0004181">
    <property type="term" value="F:metallocarboxypeptidase activity"/>
    <property type="evidence" value="ECO:0007669"/>
    <property type="project" value="InterPro"/>
</dbReference>
<gene>
    <name evidence="6" type="ORF">PPERSA_09607</name>
</gene>
<feature type="compositionally biased region" description="Acidic residues" evidence="4">
    <location>
        <begin position="714"/>
        <end position="726"/>
    </location>
</feature>
<dbReference type="InterPro" id="IPR000834">
    <property type="entry name" value="Peptidase_M14"/>
</dbReference>
<comment type="caution">
    <text evidence="6">The sequence shown here is derived from an EMBL/GenBank/DDBJ whole genome shotgun (WGS) entry which is preliminary data.</text>
</comment>
<accession>A0A0V0QFL9</accession>
<feature type="region of interest" description="Disordered" evidence="4">
    <location>
        <begin position="440"/>
        <end position="467"/>
    </location>
</feature>
<keyword evidence="7" id="KW-1185">Reference proteome</keyword>
<dbReference type="Proteomes" id="UP000054937">
    <property type="component" value="Unassembled WGS sequence"/>
</dbReference>
<sequence length="1286" mass="151755">MKIFTAVLENEDYDNYQWDSEKFEIFDLKYKQNNFLKQHLKQQNESYYNTLEFKINLNPTIKRVLFAPSLPYTFTDFITNLEFLEHNLKKAPYFKQSLLKSENNKINIENEFVTYQKSIIGQTYIGLPIYALQITGQILENTLHTVLPQNQRQEMLDNKIEKDQRKIIVFISRQQPKDSASSFIIQGILKTLMKNFASPLVRKINQLFKFVIIPFVNVDGVVIGNSQCNFLGHLLNKRWDRDINLQENKEISYIKEFLKTNVMINHQKIYMFMDFESKFFSLKIFSYILVVFNLYLCIKQFVASHTEKGCYIIGQEDKQDYNNVDWICQRLFPKILRKFSPYFKDFLSYFESQGKKTARSYFLNELQTTYSYTCVASIFGQRISQNNIQYDQNNYEDIGKQILKSLLAFHVVEQKAVQESQQQNGQLQIPFDQEQIKSASPIKNRQSVVEQKRPQEPETFDELSNQSNISDVIDEQSSCKSSEFELNNLQQNAQKENQQNHNNDIPSDSDEDLLGYKIRTRRQTINKIYQIKHDIIKKKIEQRKNQLSTIQSKFSIQQTFNPNKQSDSQLNLQQIQEHDAYNEKQTDQFKFNKTQSDSCDTNTDNFKKIKTLTDLRNNSGQGFRQIQKYIENSPQSKSAGKFKKIISYPTGGKSKQEQINNNKYTQFFSAIFSKKGRNKKQQTELQNQNRFKKNQDGQQSQENYREDENKQCESEYENENENENENLSEKNGYKNQYNVVKNIHNLQHNSFNYNKSSIMQSTFNYEKEFISPKINEKQGHLQQLKSQQSNKKRQHSTKNKNNQEQKQNIAHIQYQKQKISQQQSIKKKNDIVEQIQGNDENSMSKTQNQLIKTQHKFFQTHLNFINQNSFASATNIQNQTNQGPQGFFNSASLKKNYQYKKQDKFAKLNSEKKNIDLKIMLSNLENYKGKNYYKQQDNFLKNNKQEKEIQQINQYVQQLQFYNNKNNPEQNILNKDNVMKNMLSVKQLPKKIIINTNQKGLQGKKALKTQENTRTIVFSNQKNQSKQRSLTAYQQQAKIEQKQMNNMDIDIIQSRKYLANQLGQTINLNKNDTNNNNNESSSGQKQLAKKRHASAGKIKYPINLQYYNQTQRKQNNNLIYSQNNHQEDQLYTNQNTYNNFYQNEMQDEKFNNNLQDFSNHFNYNGTIQNNDVANRAIKCQIDLFRTTVSSKKQLINNKNNFHHNSALKFTEMAYKSSRQNISSHKKSTIYSSKKMLKKNNFVDQNSTIQRENSNLNYESIQDNLFQTSNGMNMRSKSAIHGSRKKY</sequence>
<protein>
    <recommendedName>
        <fullName evidence="5">Peptidase M14 domain-containing protein</fullName>
    </recommendedName>
</protein>
<dbReference type="PANTHER" id="PTHR12756">
    <property type="entry name" value="CYTOSOLIC CARBOXYPEPTIDASE"/>
    <property type="match status" value="1"/>
</dbReference>
<evidence type="ECO:0000256" key="3">
    <source>
        <dbReference type="PROSITE-ProRule" id="PRU01379"/>
    </source>
</evidence>
<dbReference type="InterPro" id="IPR050821">
    <property type="entry name" value="Cytosolic_carboxypeptidase"/>
</dbReference>
<feature type="region of interest" description="Disordered" evidence="4">
    <location>
        <begin position="675"/>
        <end position="731"/>
    </location>
</feature>
<dbReference type="SUPFAM" id="SSF53187">
    <property type="entry name" value="Zn-dependent exopeptidases"/>
    <property type="match status" value="1"/>
</dbReference>
<proteinExistence type="inferred from homology"/>
<evidence type="ECO:0000313" key="7">
    <source>
        <dbReference type="Proteomes" id="UP000054937"/>
    </source>
</evidence>
<evidence type="ECO:0000256" key="4">
    <source>
        <dbReference type="SAM" id="MobiDB-lite"/>
    </source>
</evidence>
<dbReference type="Gene3D" id="3.40.630.10">
    <property type="entry name" value="Zn peptidases"/>
    <property type="match status" value="1"/>
</dbReference>
<feature type="domain" description="Peptidase M14" evidence="5">
    <location>
        <begin position="92"/>
        <end position="406"/>
    </location>
</feature>
<feature type="region of interest" description="Disordered" evidence="4">
    <location>
        <begin position="780"/>
        <end position="805"/>
    </location>
</feature>
<dbReference type="InParanoid" id="A0A0V0QFL9"/>
<comment type="similarity">
    <text evidence="2 3">Belongs to the peptidase M14 family.</text>
</comment>
<dbReference type="PANTHER" id="PTHR12756:SF45">
    <property type="entry name" value="CYTOSOLIC CARBOXYPEPTIDASE NNA1"/>
    <property type="match status" value="1"/>
</dbReference>
<comment type="caution">
    <text evidence="3">Lacks conserved residue(s) required for the propagation of feature annotation.</text>
</comment>
<dbReference type="GO" id="GO:0006508">
    <property type="term" value="P:proteolysis"/>
    <property type="evidence" value="ECO:0007669"/>
    <property type="project" value="InterPro"/>
</dbReference>
<name>A0A0V0QFL9_PSEPJ</name>
<comment type="cofactor">
    <cofactor evidence="1">
        <name>Zn(2+)</name>
        <dbReference type="ChEBI" id="CHEBI:29105"/>
    </cofactor>
</comment>
<feature type="compositionally biased region" description="Low complexity" evidence="4">
    <location>
        <begin position="1068"/>
        <end position="1078"/>
    </location>
</feature>
<evidence type="ECO:0000313" key="6">
    <source>
        <dbReference type="EMBL" id="KRX01001.1"/>
    </source>
</evidence>
<dbReference type="GO" id="GO:0008270">
    <property type="term" value="F:zinc ion binding"/>
    <property type="evidence" value="ECO:0007669"/>
    <property type="project" value="InterPro"/>
</dbReference>
<evidence type="ECO:0000259" key="5">
    <source>
        <dbReference type="PROSITE" id="PS52035"/>
    </source>
</evidence>
<dbReference type="EMBL" id="LDAU01000180">
    <property type="protein sequence ID" value="KRX01001.1"/>
    <property type="molecule type" value="Genomic_DNA"/>
</dbReference>
<reference evidence="6 7" key="1">
    <citation type="journal article" date="2015" name="Sci. Rep.">
        <title>Genome of the facultative scuticociliatosis pathogen Pseudocohnilembus persalinus provides insight into its virulence through horizontal gene transfer.</title>
        <authorList>
            <person name="Xiong J."/>
            <person name="Wang G."/>
            <person name="Cheng J."/>
            <person name="Tian M."/>
            <person name="Pan X."/>
            <person name="Warren A."/>
            <person name="Jiang C."/>
            <person name="Yuan D."/>
            <person name="Miao W."/>
        </authorList>
    </citation>
    <scope>NUCLEOTIDE SEQUENCE [LARGE SCALE GENOMIC DNA]</scope>
    <source>
        <strain evidence="6">36N120E</strain>
    </source>
</reference>
<feature type="compositionally biased region" description="Basic and acidic residues" evidence="4">
    <location>
        <begin position="703"/>
        <end position="713"/>
    </location>
</feature>
<feature type="compositionally biased region" description="Polar residues" evidence="4">
    <location>
        <begin position="440"/>
        <end position="449"/>
    </location>
</feature>
<feature type="region of interest" description="Disordered" evidence="4">
    <location>
        <begin position="1068"/>
        <end position="1093"/>
    </location>
</feature>
<organism evidence="6 7">
    <name type="scientific">Pseudocohnilembus persalinus</name>
    <name type="common">Ciliate</name>
    <dbReference type="NCBI Taxonomy" id="266149"/>
    <lineage>
        <taxon>Eukaryota</taxon>
        <taxon>Sar</taxon>
        <taxon>Alveolata</taxon>
        <taxon>Ciliophora</taxon>
        <taxon>Intramacronucleata</taxon>
        <taxon>Oligohymenophorea</taxon>
        <taxon>Scuticociliatia</taxon>
        <taxon>Philasterida</taxon>
        <taxon>Pseudocohnilembidae</taxon>
        <taxon>Pseudocohnilembus</taxon>
    </lineage>
</organism>
<evidence type="ECO:0000256" key="2">
    <source>
        <dbReference type="ARBA" id="ARBA00005988"/>
    </source>
</evidence>
<evidence type="ECO:0000256" key="1">
    <source>
        <dbReference type="ARBA" id="ARBA00001947"/>
    </source>
</evidence>